<feature type="transmembrane region" description="Helical" evidence="7">
    <location>
        <begin position="366"/>
        <end position="387"/>
    </location>
</feature>
<feature type="transmembrane region" description="Helical" evidence="7">
    <location>
        <begin position="207"/>
        <end position="226"/>
    </location>
</feature>
<comment type="similarity">
    <text evidence="2">Belongs to the amino acid/polyamine transporter 2 family.</text>
</comment>
<evidence type="ECO:0000256" key="6">
    <source>
        <dbReference type="SAM" id="MobiDB-lite"/>
    </source>
</evidence>
<evidence type="ECO:0000256" key="7">
    <source>
        <dbReference type="SAM" id="Phobius"/>
    </source>
</evidence>
<evidence type="ECO:0000256" key="2">
    <source>
        <dbReference type="ARBA" id="ARBA00008066"/>
    </source>
</evidence>
<dbReference type="RefSeq" id="XP_007827470.1">
    <property type="nucleotide sequence ID" value="XM_007829279.1"/>
</dbReference>
<dbReference type="PANTHER" id="PTHR22950:SF461">
    <property type="entry name" value="AMINO ACID TRANSPORTER TRANSMEMBRANE DOMAIN-CONTAINING PROTEIN"/>
    <property type="match status" value="1"/>
</dbReference>
<dbReference type="InterPro" id="IPR013057">
    <property type="entry name" value="AA_transpt_TM"/>
</dbReference>
<proteinExistence type="inferred from homology"/>
<dbReference type="HOGENOM" id="CLU_016053_1_0_1"/>
<evidence type="ECO:0000313" key="9">
    <source>
        <dbReference type="EMBL" id="ETS86870.1"/>
    </source>
</evidence>
<dbReference type="EMBL" id="KI912109">
    <property type="protein sequence ID" value="ETS86870.1"/>
    <property type="molecule type" value="Genomic_DNA"/>
</dbReference>
<keyword evidence="4 7" id="KW-1133">Transmembrane helix</keyword>
<dbReference type="InParanoid" id="W3XLL7"/>
<evidence type="ECO:0000313" key="10">
    <source>
        <dbReference type="Proteomes" id="UP000030651"/>
    </source>
</evidence>
<dbReference type="PANTHER" id="PTHR22950">
    <property type="entry name" value="AMINO ACID TRANSPORTER"/>
    <property type="match status" value="1"/>
</dbReference>
<dbReference type="OMA" id="TPWAFAQ"/>
<dbReference type="Pfam" id="PF01490">
    <property type="entry name" value="Aa_trans"/>
    <property type="match status" value="1"/>
</dbReference>
<accession>W3XLL7</accession>
<dbReference type="AlphaFoldDB" id="W3XLL7"/>
<dbReference type="Proteomes" id="UP000030651">
    <property type="component" value="Unassembled WGS sequence"/>
</dbReference>
<feature type="transmembrane region" description="Helical" evidence="7">
    <location>
        <begin position="485"/>
        <end position="505"/>
    </location>
</feature>
<dbReference type="OrthoDB" id="40134at2759"/>
<dbReference type="GO" id="GO:0015179">
    <property type="term" value="F:L-amino acid transmembrane transporter activity"/>
    <property type="evidence" value="ECO:0007669"/>
    <property type="project" value="TreeGrafter"/>
</dbReference>
<name>W3XLL7_PESFW</name>
<keyword evidence="10" id="KW-1185">Reference proteome</keyword>
<comment type="subcellular location">
    <subcellularLocation>
        <location evidence="1">Membrane</location>
        <topology evidence="1">Multi-pass membrane protein</topology>
    </subcellularLocation>
</comment>
<keyword evidence="5 7" id="KW-0472">Membrane</keyword>
<evidence type="ECO:0000256" key="5">
    <source>
        <dbReference type="ARBA" id="ARBA00023136"/>
    </source>
</evidence>
<feature type="transmembrane region" description="Helical" evidence="7">
    <location>
        <begin position="273"/>
        <end position="294"/>
    </location>
</feature>
<organism evidence="9 10">
    <name type="scientific">Pestalotiopsis fici (strain W106-1 / CGMCC3.15140)</name>
    <dbReference type="NCBI Taxonomy" id="1229662"/>
    <lineage>
        <taxon>Eukaryota</taxon>
        <taxon>Fungi</taxon>
        <taxon>Dikarya</taxon>
        <taxon>Ascomycota</taxon>
        <taxon>Pezizomycotina</taxon>
        <taxon>Sordariomycetes</taxon>
        <taxon>Xylariomycetidae</taxon>
        <taxon>Amphisphaeriales</taxon>
        <taxon>Sporocadaceae</taxon>
        <taxon>Pestalotiopsis</taxon>
    </lineage>
</organism>
<gene>
    <name evidence="9" type="ORF">PFICI_00698</name>
</gene>
<evidence type="ECO:0000256" key="4">
    <source>
        <dbReference type="ARBA" id="ARBA00022989"/>
    </source>
</evidence>
<evidence type="ECO:0000256" key="3">
    <source>
        <dbReference type="ARBA" id="ARBA00022692"/>
    </source>
</evidence>
<feature type="transmembrane region" description="Helical" evidence="7">
    <location>
        <begin position="453"/>
        <end position="479"/>
    </location>
</feature>
<feature type="transmembrane region" description="Helical" evidence="7">
    <location>
        <begin position="242"/>
        <end position="261"/>
    </location>
</feature>
<feature type="region of interest" description="Disordered" evidence="6">
    <location>
        <begin position="79"/>
        <end position="103"/>
    </location>
</feature>
<sequence length="588" mass="64514">MALAQQSASLALDGGDPRLNAGDVVPAKNFSRRDVSFEEYMYYAAITRAEEKVANEKFIQARGPRSLKTIVQARFSKGHTGALPATPNESAGEKSENDNTVTRSVQTRQYVTPEEEKTASRAVRTAGWGTIFYLITTDILGPTSAPWAFAQMGYGPAFALYTVFGLLSYYSGWVIWKVFLGLDSDRYPLRGYGDFFYRLFGPPARHFVNVTLSLQLLLVVSVLILLNGQSISQISRGPVGDRTGLCFVVCLLIYMVVGFLLGQIRTLQRLGWLANAAVWMTVGMILLCMGTVGYGPNYAAVEASFGLERAPIRTFAGTPPAGYTSGTGFVASLNGLNAAVFAYGGCMLFAALLAEMRHPMDFWKGLLIAQIFIYAAYVFFGAFMYSFQGQFAYNPSQQGIVLYSAQTAANILSILSALIASVLYSNIGLKVVYIEIFHELLGFPPLTTRRGKLWWAFLIPVYWILAFIIASAVPAFSYVVGLQSALFTLSFTYTLPACVALGYWVRKDAMVEGEERFDPSTRTYNYVDRGFARLRRGFMKKPLFNLANIIYILGATVTCGLGCYSAIVSLIDAFARGSANSLSCVPPL</sequence>
<evidence type="ECO:0000259" key="8">
    <source>
        <dbReference type="Pfam" id="PF01490"/>
    </source>
</evidence>
<feature type="domain" description="Amino acid transporter transmembrane" evidence="8">
    <location>
        <begin position="125"/>
        <end position="499"/>
    </location>
</feature>
<reference evidence="10" key="1">
    <citation type="journal article" date="2015" name="BMC Genomics">
        <title>Genomic and transcriptomic analysis of the endophytic fungus Pestalotiopsis fici reveals its lifestyle and high potential for synthesis of natural products.</title>
        <authorList>
            <person name="Wang X."/>
            <person name="Zhang X."/>
            <person name="Liu L."/>
            <person name="Xiang M."/>
            <person name="Wang W."/>
            <person name="Sun X."/>
            <person name="Che Y."/>
            <person name="Guo L."/>
            <person name="Liu G."/>
            <person name="Guo L."/>
            <person name="Wang C."/>
            <person name="Yin W.B."/>
            <person name="Stadler M."/>
            <person name="Zhang X."/>
            <person name="Liu X."/>
        </authorList>
    </citation>
    <scope>NUCLEOTIDE SEQUENCE [LARGE SCALE GENOMIC DNA]</scope>
    <source>
        <strain evidence="10">W106-1 / CGMCC3.15140</strain>
    </source>
</reference>
<protein>
    <recommendedName>
        <fullName evidence="8">Amino acid transporter transmembrane domain-containing protein</fullName>
    </recommendedName>
</protein>
<feature type="transmembrane region" description="Helical" evidence="7">
    <location>
        <begin position="131"/>
        <end position="152"/>
    </location>
</feature>
<keyword evidence="3 7" id="KW-0812">Transmembrane</keyword>
<feature type="transmembrane region" description="Helical" evidence="7">
    <location>
        <begin position="407"/>
        <end position="432"/>
    </location>
</feature>
<feature type="transmembrane region" description="Helical" evidence="7">
    <location>
        <begin position="335"/>
        <end position="354"/>
    </location>
</feature>
<dbReference type="GO" id="GO:0016020">
    <property type="term" value="C:membrane"/>
    <property type="evidence" value="ECO:0007669"/>
    <property type="project" value="UniProtKB-SubCell"/>
</dbReference>
<dbReference type="KEGG" id="pfy:PFICI_00698"/>
<dbReference type="eggNOG" id="ENOG502QURM">
    <property type="taxonomic scope" value="Eukaryota"/>
</dbReference>
<feature type="transmembrane region" description="Helical" evidence="7">
    <location>
        <begin position="158"/>
        <end position="180"/>
    </location>
</feature>
<evidence type="ECO:0000256" key="1">
    <source>
        <dbReference type="ARBA" id="ARBA00004141"/>
    </source>
</evidence>
<dbReference type="GeneID" id="19265711"/>
<feature type="transmembrane region" description="Helical" evidence="7">
    <location>
        <begin position="543"/>
        <end position="567"/>
    </location>
</feature>